<sequence>MEISRRRLITAAAALPLGVLAAGTLGTGIASAQNFGIGRQDVLDRARYRVGQRLPYNSDPPGYTEGYRQDCSGFTAFAWAAPQPGYGTSEIETHGAFRITWDDLQPGDAVNNSNAGSAGHIKIFSHWLNDADRNAYEAMEHTGGGEFIRTAYRNTDSANNFHPVRWSGVDIKKPYGLISQKWEAGNTGVMGESVNDEFSTSPAGSGRFRDFQNGMIIWKSGTAAAWMIHGAIFGFYRQNGGEVQIGFPTGDEYPESGGFAQNFERGVLHWTSARGVWRT</sequence>
<name>A0AAU8DR18_9ACTN</name>
<dbReference type="Pfam" id="PF08310">
    <property type="entry name" value="LGFP"/>
    <property type="match status" value="2"/>
</dbReference>
<dbReference type="InterPro" id="IPR006311">
    <property type="entry name" value="TAT_signal"/>
</dbReference>
<dbReference type="Gene3D" id="3.90.1720.10">
    <property type="entry name" value="endopeptidase domain like (from Nostoc punctiforme)"/>
    <property type="match status" value="1"/>
</dbReference>
<gene>
    <name evidence="1" type="ORF">ABLG96_00805</name>
</gene>
<dbReference type="AlphaFoldDB" id="A0AAU8DR18"/>
<protein>
    <submittedName>
        <fullName evidence="1">Uncharacterized protein</fullName>
    </submittedName>
</protein>
<organism evidence="1">
    <name type="scientific">Nakamurella sp. A5-74</name>
    <dbReference type="NCBI Taxonomy" id="3158264"/>
    <lineage>
        <taxon>Bacteria</taxon>
        <taxon>Bacillati</taxon>
        <taxon>Actinomycetota</taxon>
        <taxon>Actinomycetes</taxon>
        <taxon>Nakamurellales</taxon>
        <taxon>Nakamurellaceae</taxon>
        <taxon>Nakamurella</taxon>
    </lineage>
</organism>
<dbReference type="InterPro" id="IPR013207">
    <property type="entry name" value="LGFP"/>
</dbReference>
<dbReference type="PROSITE" id="PS51318">
    <property type="entry name" value="TAT"/>
    <property type="match status" value="1"/>
</dbReference>
<dbReference type="RefSeq" id="WP_353649537.1">
    <property type="nucleotide sequence ID" value="NZ_CP159218.1"/>
</dbReference>
<proteinExistence type="predicted"/>
<evidence type="ECO:0000313" key="1">
    <source>
        <dbReference type="EMBL" id="XCG63922.1"/>
    </source>
</evidence>
<dbReference type="EMBL" id="CP159218">
    <property type="protein sequence ID" value="XCG63922.1"/>
    <property type="molecule type" value="Genomic_DNA"/>
</dbReference>
<reference evidence="1" key="1">
    <citation type="submission" date="2024-05" db="EMBL/GenBank/DDBJ databases">
        <authorList>
            <person name="Cai S.Y."/>
            <person name="Jin L.M."/>
            <person name="Li H.R."/>
        </authorList>
    </citation>
    <scope>NUCLEOTIDE SEQUENCE</scope>
    <source>
        <strain evidence="1">A5-74</strain>
    </source>
</reference>
<accession>A0AAU8DR18</accession>